<dbReference type="RefSeq" id="WP_174495211.1">
    <property type="nucleotide sequence ID" value="NZ_CADDWK010000003.1"/>
</dbReference>
<proteinExistence type="predicted"/>
<dbReference type="Pfam" id="PF02645">
    <property type="entry name" value="DegV"/>
    <property type="match status" value="1"/>
</dbReference>
<dbReference type="EMBL" id="JACHGH010000003">
    <property type="protein sequence ID" value="MBB6452640.1"/>
    <property type="molecule type" value="Genomic_DNA"/>
</dbReference>
<gene>
    <name evidence="2" type="ORF">HNQ94_001086</name>
</gene>
<dbReference type="InterPro" id="IPR043168">
    <property type="entry name" value="DegV_C"/>
</dbReference>
<sequence>MPKKKIAFVTDSTAFLTEELRAHPDVYVVPIVVISEGREYEDLVDLSSEELYDIIRNNKEVPKTSQPSVGKFAELYEKLKEEYDHALAIHVSGKLSGTVSSSTSGKEHVGFSVEVVDSLNVSYGITTLIETGMEMAEQGLEVKEIANKLREKVSGVKSLISLGSLEQLYKGGRMSGAQYLLGNVLKIKPILTVNEDGELVLFERVRSEKKAALKIIELIKQSCEENNVEKIGIMHANLLDKATDFKNKVEEVVSDVKIVIGEISSSVAVHAGEGSLAIFWYEGRE</sequence>
<evidence type="ECO:0000256" key="1">
    <source>
        <dbReference type="ARBA" id="ARBA00023121"/>
    </source>
</evidence>
<evidence type="ECO:0000313" key="3">
    <source>
        <dbReference type="Proteomes" id="UP000581688"/>
    </source>
</evidence>
<dbReference type="InterPro" id="IPR050270">
    <property type="entry name" value="DegV_domain_contain"/>
</dbReference>
<evidence type="ECO:0000313" key="2">
    <source>
        <dbReference type="EMBL" id="MBB6452640.1"/>
    </source>
</evidence>
<dbReference type="PROSITE" id="PS51482">
    <property type="entry name" value="DEGV"/>
    <property type="match status" value="1"/>
</dbReference>
<dbReference type="Gene3D" id="3.40.50.10170">
    <property type="match status" value="1"/>
</dbReference>
<dbReference type="GO" id="GO:0008289">
    <property type="term" value="F:lipid binding"/>
    <property type="evidence" value="ECO:0007669"/>
    <property type="project" value="UniProtKB-KW"/>
</dbReference>
<comment type="caution">
    <text evidence="2">The sequence shown here is derived from an EMBL/GenBank/DDBJ whole genome shotgun (WGS) entry which is preliminary data.</text>
</comment>
<dbReference type="InterPro" id="IPR003797">
    <property type="entry name" value="DegV"/>
</dbReference>
<keyword evidence="3" id="KW-1185">Reference proteome</keyword>
<dbReference type="SUPFAM" id="SSF82549">
    <property type="entry name" value="DAK1/DegV-like"/>
    <property type="match status" value="1"/>
</dbReference>
<dbReference type="AlphaFoldDB" id="A0A841PV10"/>
<dbReference type="Proteomes" id="UP000581688">
    <property type="component" value="Unassembled WGS sequence"/>
</dbReference>
<dbReference type="PANTHER" id="PTHR33434:SF2">
    <property type="entry name" value="FATTY ACID-BINDING PROTEIN TM_1468"/>
    <property type="match status" value="1"/>
</dbReference>
<keyword evidence="1" id="KW-0446">Lipid-binding</keyword>
<reference evidence="2 3" key="1">
    <citation type="submission" date="2020-08" db="EMBL/GenBank/DDBJ databases">
        <title>Genomic Encyclopedia of Type Strains, Phase IV (KMG-IV): sequencing the most valuable type-strain genomes for metagenomic binning, comparative biology and taxonomic classification.</title>
        <authorList>
            <person name="Goeker M."/>
        </authorList>
    </citation>
    <scope>NUCLEOTIDE SEQUENCE [LARGE SCALE GENOMIC DNA]</scope>
    <source>
        <strain evidence="2 3">DSM 19612</strain>
    </source>
</reference>
<organism evidence="2 3">
    <name type="scientific">Salirhabdus euzebyi</name>
    <dbReference type="NCBI Taxonomy" id="394506"/>
    <lineage>
        <taxon>Bacteria</taxon>
        <taxon>Bacillati</taxon>
        <taxon>Bacillota</taxon>
        <taxon>Bacilli</taxon>
        <taxon>Bacillales</taxon>
        <taxon>Bacillaceae</taxon>
        <taxon>Salirhabdus</taxon>
    </lineage>
</organism>
<dbReference type="NCBIfam" id="TIGR00762">
    <property type="entry name" value="DegV"/>
    <property type="match status" value="1"/>
</dbReference>
<name>A0A841PV10_9BACI</name>
<accession>A0A841PV10</accession>
<dbReference type="Gene3D" id="3.30.1180.10">
    <property type="match status" value="1"/>
</dbReference>
<dbReference type="PANTHER" id="PTHR33434">
    <property type="entry name" value="DEGV DOMAIN-CONTAINING PROTEIN DR_1986-RELATED"/>
    <property type="match status" value="1"/>
</dbReference>
<protein>
    <submittedName>
        <fullName evidence="2">DegV family protein with EDD domain</fullName>
    </submittedName>
</protein>